<keyword evidence="5" id="KW-1185">Reference proteome</keyword>
<dbReference type="InterPro" id="IPR036770">
    <property type="entry name" value="Ankyrin_rpt-contain_sf"/>
</dbReference>
<proteinExistence type="predicted"/>
<dbReference type="Proteomes" id="UP000479190">
    <property type="component" value="Unassembled WGS sequence"/>
</dbReference>
<dbReference type="PROSITE" id="PS50297">
    <property type="entry name" value="ANK_REP_REGION"/>
    <property type="match status" value="1"/>
</dbReference>
<evidence type="ECO:0000256" key="1">
    <source>
        <dbReference type="ARBA" id="ARBA00022737"/>
    </source>
</evidence>
<dbReference type="PROSITE" id="PS50088">
    <property type="entry name" value="ANK_REPEAT"/>
    <property type="match status" value="1"/>
</dbReference>
<dbReference type="Gene3D" id="1.25.40.20">
    <property type="entry name" value="Ankyrin repeat-containing domain"/>
    <property type="match status" value="1"/>
</dbReference>
<dbReference type="SUPFAM" id="SSF48403">
    <property type="entry name" value="Ankyrin repeat"/>
    <property type="match status" value="1"/>
</dbReference>
<evidence type="ECO:0000313" key="4">
    <source>
        <dbReference type="EMBL" id="CAB0040333.1"/>
    </source>
</evidence>
<sequence>MLLVYGANPNQQDHEQSTPLHALSWPNLCDCVSGWSYCDTKQPVDELVKMLVNYGANIEARNSCGDTPLQLAVSRFDVELTKALLKYGASLDSLNKDKMFSMNFSSLELKCYAFTLNIIDVMQLLRSSGYEMDLLSRLRMIKCWLNVRGNYTDYMICNDTATTAGLLIRPTARCRRNTFHSRPARPDRVSRGGSDLSPSWAHCWWSENNFNCLVKMGETKGSFYLNETKLTRKLFPKDDEDDKEDSEKDDAEEAIRSTKFCKIHRVRDIVRFVENLIETKYLRDERSRRSGAYDCP</sequence>
<dbReference type="SMART" id="SM00248">
    <property type="entry name" value="ANK"/>
    <property type="match status" value="2"/>
</dbReference>
<keyword evidence="2 3" id="KW-0040">ANK repeat</keyword>
<evidence type="ECO:0000256" key="3">
    <source>
        <dbReference type="PROSITE-ProRule" id="PRU00023"/>
    </source>
</evidence>
<evidence type="ECO:0000256" key="2">
    <source>
        <dbReference type="ARBA" id="ARBA00023043"/>
    </source>
</evidence>
<reference evidence="4 5" key="1">
    <citation type="submission" date="2020-02" db="EMBL/GenBank/DDBJ databases">
        <authorList>
            <person name="Ferguson B K."/>
        </authorList>
    </citation>
    <scope>NUCLEOTIDE SEQUENCE [LARGE SCALE GENOMIC DNA]</scope>
</reference>
<dbReference type="PANTHER" id="PTHR24171">
    <property type="entry name" value="ANKYRIN REPEAT DOMAIN-CONTAINING PROTEIN 39-RELATED"/>
    <property type="match status" value="1"/>
</dbReference>
<dbReference type="OrthoDB" id="242257at2759"/>
<feature type="repeat" description="ANK" evidence="3">
    <location>
        <begin position="64"/>
        <end position="96"/>
    </location>
</feature>
<organism evidence="4 5">
    <name type="scientific">Trichogramma brassicae</name>
    <dbReference type="NCBI Taxonomy" id="86971"/>
    <lineage>
        <taxon>Eukaryota</taxon>
        <taxon>Metazoa</taxon>
        <taxon>Ecdysozoa</taxon>
        <taxon>Arthropoda</taxon>
        <taxon>Hexapoda</taxon>
        <taxon>Insecta</taxon>
        <taxon>Pterygota</taxon>
        <taxon>Neoptera</taxon>
        <taxon>Endopterygota</taxon>
        <taxon>Hymenoptera</taxon>
        <taxon>Apocrita</taxon>
        <taxon>Proctotrupomorpha</taxon>
        <taxon>Chalcidoidea</taxon>
        <taxon>Trichogrammatidae</taxon>
        <taxon>Trichogramma</taxon>
    </lineage>
</organism>
<dbReference type="AlphaFoldDB" id="A0A6H5IS28"/>
<protein>
    <submittedName>
        <fullName evidence="4">Uncharacterized protein</fullName>
    </submittedName>
</protein>
<gene>
    <name evidence="4" type="ORF">TBRA_LOCUS12056</name>
</gene>
<keyword evidence="1" id="KW-0677">Repeat</keyword>
<dbReference type="InterPro" id="IPR002110">
    <property type="entry name" value="Ankyrin_rpt"/>
</dbReference>
<name>A0A6H5IS28_9HYME</name>
<accession>A0A6H5IS28</accession>
<dbReference type="Pfam" id="PF13637">
    <property type="entry name" value="Ank_4"/>
    <property type="match status" value="1"/>
</dbReference>
<evidence type="ECO:0000313" key="5">
    <source>
        <dbReference type="Proteomes" id="UP000479190"/>
    </source>
</evidence>
<dbReference type="EMBL" id="CADCXV010001016">
    <property type="protein sequence ID" value="CAB0040333.1"/>
    <property type="molecule type" value="Genomic_DNA"/>
</dbReference>